<dbReference type="EMBL" id="BPLR01015567">
    <property type="protein sequence ID" value="GIY77010.1"/>
    <property type="molecule type" value="Genomic_DNA"/>
</dbReference>
<gene>
    <name evidence="1" type="ORF">CEXT_777731</name>
</gene>
<dbReference type="Proteomes" id="UP001054945">
    <property type="component" value="Unassembled WGS sequence"/>
</dbReference>
<accession>A0AAV4W6F5</accession>
<protein>
    <submittedName>
        <fullName evidence="1">Uncharacterized protein</fullName>
    </submittedName>
</protein>
<dbReference type="AlphaFoldDB" id="A0AAV4W6F5"/>
<name>A0AAV4W6F5_CAEEX</name>
<organism evidence="1 2">
    <name type="scientific">Caerostris extrusa</name>
    <name type="common">Bark spider</name>
    <name type="synonym">Caerostris bankana</name>
    <dbReference type="NCBI Taxonomy" id="172846"/>
    <lineage>
        <taxon>Eukaryota</taxon>
        <taxon>Metazoa</taxon>
        <taxon>Ecdysozoa</taxon>
        <taxon>Arthropoda</taxon>
        <taxon>Chelicerata</taxon>
        <taxon>Arachnida</taxon>
        <taxon>Araneae</taxon>
        <taxon>Araneomorphae</taxon>
        <taxon>Entelegynae</taxon>
        <taxon>Araneoidea</taxon>
        <taxon>Araneidae</taxon>
        <taxon>Caerostris</taxon>
    </lineage>
</organism>
<keyword evidence="2" id="KW-1185">Reference proteome</keyword>
<proteinExistence type="predicted"/>
<comment type="caution">
    <text evidence="1">The sequence shown here is derived from an EMBL/GenBank/DDBJ whole genome shotgun (WGS) entry which is preliminary data.</text>
</comment>
<sequence length="85" mass="9717">MDRHCSGLLRDKPKPELISELNTCEYECHISLFVKRFLDDHSLYVSSTPPLSCPQNIAAIVEVLNTREARGLELIKSRPRRLKAP</sequence>
<evidence type="ECO:0000313" key="2">
    <source>
        <dbReference type="Proteomes" id="UP001054945"/>
    </source>
</evidence>
<reference evidence="1 2" key="1">
    <citation type="submission" date="2021-06" db="EMBL/GenBank/DDBJ databases">
        <title>Caerostris extrusa draft genome.</title>
        <authorList>
            <person name="Kono N."/>
            <person name="Arakawa K."/>
        </authorList>
    </citation>
    <scope>NUCLEOTIDE SEQUENCE [LARGE SCALE GENOMIC DNA]</scope>
</reference>
<evidence type="ECO:0000313" key="1">
    <source>
        <dbReference type="EMBL" id="GIY77010.1"/>
    </source>
</evidence>